<dbReference type="EMBL" id="EF584537">
    <property type="protein sequence ID" value="ABU86870.1"/>
    <property type="molecule type" value="Genomic_DNA"/>
</dbReference>
<keyword evidence="6 12" id="KW-1048">Host nucleus</keyword>
<dbReference type="InterPro" id="IPR036050">
    <property type="entry name" value="Regulatory_protein_E2_N"/>
</dbReference>
<dbReference type="Proteomes" id="UP000103253">
    <property type="component" value="Segment"/>
</dbReference>
<dbReference type="InterPro" id="IPR042504">
    <property type="entry name" value="Regulatory_protein_E2_N_2"/>
</dbReference>
<keyword evidence="11 12" id="KW-0804">Transcription</keyword>
<evidence type="ECO:0000313" key="17">
    <source>
        <dbReference type="Proteomes" id="UP000103253"/>
    </source>
</evidence>
<dbReference type="InterPro" id="IPR033668">
    <property type="entry name" value="Reg_prot_E2"/>
</dbReference>
<dbReference type="Gene3D" id="1.10.287.30">
    <property type="entry name" value="E2 (early) protein, N terminal domain, subdomain 1"/>
    <property type="match status" value="1"/>
</dbReference>
<evidence type="ECO:0000256" key="6">
    <source>
        <dbReference type="ARBA" id="ARBA00022562"/>
    </source>
</evidence>
<evidence type="ECO:0000256" key="1">
    <source>
        <dbReference type="ARBA" id="ARBA00004147"/>
    </source>
</evidence>
<evidence type="ECO:0000256" key="3">
    <source>
        <dbReference type="ARBA" id="ARBA00022491"/>
    </source>
</evidence>
<dbReference type="InterPro" id="IPR042503">
    <property type="entry name" value="Regulatory_protein_E2_N_1"/>
</dbReference>
<keyword evidence="4 12" id="KW-0244">Early protein</keyword>
<comment type="caution">
    <text evidence="12">Lacks conserved residue(s) required for the propagation of feature annotation.</text>
</comment>
<dbReference type="GO" id="GO:0003700">
    <property type="term" value="F:DNA-binding transcription factor activity"/>
    <property type="evidence" value="ECO:0007669"/>
    <property type="project" value="UniProtKB-UniRule"/>
</dbReference>
<comment type="function">
    <text evidence="12">Plays a role in the initiation of viral DNA replication. A dimer of E2 interacts with a dimer of E1 in order to improve specificity of E1 DNA binding activity. Once the complex recognizes and binds DNA at specific sites, the E2 dimer is removed from DNA. E2 also regulates viral transcription through binding to the E2RE response element (5'-ACCNNNNNNGGT-3') present in multiple copies in the regulatory regions of the viral genome. Activates or represses transcription depending on E2RE's position with regards to proximal promoter elements including the TATA-box. Repression occurs by sterically hindering the assembly of the transcription initiation complex.</text>
</comment>
<feature type="compositionally biased region" description="Basic and acidic residues" evidence="13">
    <location>
        <begin position="259"/>
        <end position="269"/>
    </location>
</feature>
<keyword evidence="9 12" id="KW-0238">DNA-binding</keyword>
<evidence type="ECO:0000256" key="13">
    <source>
        <dbReference type="SAM" id="MobiDB-lite"/>
    </source>
</evidence>
<dbReference type="KEGG" id="vg:5846808"/>
<dbReference type="OrthoDB" id="15886at10239"/>
<dbReference type="InterPro" id="IPR035975">
    <property type="entry name" value="E2/EBNA1_C_sf"/>
</dbReference>
<evidence type="ECO:0000256" key="9">
    <source>
        <dbReference type="ARBA" id="ARBA00023125"/>
    </source>
</evidence>
<gene>
    <name evidence="12 16" type="primary">E2</name>
</gene>
<dbReference type="GO" id="GO:0000166">
    <property type="term" value="F:nucleotide binding"/>
    <property type="evidence" value="ECO:0007669"/>
    <property type="project" value="UniProtKB-UniRule"/>
</dbReference>
<evidence type="ECO:0000256" key="8">
    <source>
        <dbReference type="ARBA" id="ARBA00023015"/>
    </source>
</evidence>
<dbReference type="GO" id="GO:0006275">
    <property type="term" value="P:regulation of DNA replication"/>
    <property type="evidence" value="ECO:0007669"/>
    <property type="project" value="UniProtKB-UniRule"/>
</dbReference>
<keyword evidence="5 12" id="KW-0597">Phosphoprotein</keyword>
<keyword evidence="17" id="KW-1185">Reference proteome</keyword>
<dbReference type="GeneID" id="5846808"/>
<dbReference type="InterPro" id="IPR000427">
    <property type="entry name" value="Papillomavirus_E2_C"/>
</dbReference>
<evidence type="ECO:0000259" key="15">
    <source>
        <dbReference type="Pfam" id="PF00511"/>
    </source>
</evidence>
<keyword evidence="7 12" id="KW-0235">DNA replication</keyword>
<evidence type="ECO:0000256" key="10">
    <source>
        <dbReference type="ARBA" id="ARBA00023159"/>
    </source>
</evidence>
<evidence type="ECO:0000259" key="14">
    <source>
        <dbReference type="Pfam" id="PF00508"/>
    </source>
</evidence>
<evidence type="ECO:0000256" key="2">
    <source>
        <dbReference type="ARBA" id="ARBA00007794"/>
    </source>
</evidence>
<keyword evidence="10 12" id="KW-0010">Activator</keyword>
<evidence type="ECO:0000256" key="12">
    <source>
        <dbReference type="HAMAP-Rule" id="MF_04001"/>
    </source>
</evidence>
<feature type="domain" description="Papillomavirus E2 N-terminal" evidence="14">
    <location>
        <begin position="1"/>
        <end position="195"/>
    </location>
</feature>
<comment type="similarity">
    <text evidence="12">Belongs to the papillomaviridae E2 protein family.</text>
</comment>
<feature type="region of interest" description="Disordered" evidence="13">
    <location>
        <begin position="194"/>
        <end position="295"/>
    </location>
</feature>
<evidence type="ECO:0000256" key="4">
    <source>
        <dbReference type="ARBA" id="ARBA00022518"/>
    </source>
</evidence>
<sequence length="487" mass="54019">METLKKRLDAIQNGLMTLYEEGSNRLSDQVLHWNLCRQENVLLHFARKSGVLRLGIQPVPPLRATAERAKQAIEQQLTLQSLQDTPFADEQWTLQDTSRERWTSEPQGCLKKGASVVEVYFGGDKGNGMHYTLWKDVYYVDCDDKWRKVKSQVDLQGIWFWENGCKRYYVDFGEEDKKYGDSGRWDVYHNNEKICPSDSVTSTTPPANLCVTHPRHPEGDRTDGDARTAGAKRKRSNEGQDRSPRRRVSVSPADSTVDSSRRRTEEKATRRVQGPEGPQGRGLGGSTAEGGLCTQPHLADAPVRRRLLVSGDTGFPGQPTWTEPLSGGLGQPVQLASHPWSTSPLDYPIPFAEADTAATARHPSIPAAAGEGPEEGRAATGEGRVPLPRPGDTGPGCILREAGHSSPSVIVLSGPCNTLKCLRYRLKGQHRDLFDKISTTWYWAGEGSERIGDARILVTFANKHQREAFLDRARLPSTVTLHTSIFD</sequence>
<dbReference type="GO" id="GO:0039693">
    <property type="term" value="P:viral DNA genome replication"/>
    <property type="evidence" value="ECO:0007669"/>
    <property type="project" value="UniProtKB-UniRule"/>
</dbReference>
<dbReference type="Pfam" id="PF00511">
    <property type="entry name" value="PPV_E2_C"/>
    <property type="match status" value="1"/>
</dbReference>
<comment type="PTM">
    <text evidence="12">Phosphorylated.</text>
</comment>
<feature type="domain" description="Papillomavirus E2 C-terminal" evidence="15">
    <location>
        <begin position="409"/>
        <end position="482"/>
    </location>
</feature>
<evidence type="ECO:0000256" key="5">
    <source>
        <dbReference type="ARBA" id="ARBA00022553"/>
    </source>
</evidence>
<dbReference type="Pfam" id="PF00508">
    <property type="entry name" value="PPV_E2_N"/>
    <property type="match status" value="1"/>
</dbReference>
<dbReference type="GO" id="GO:0006351">
    <property type="term" value="P:DNA-templated transcription"/>
    <property type="evidence" value="ECO:0007669"/>
    <property type="project" value="UniProtKB-UniRule"/>
</dbReference>
<comment type="similarity">
    <text evidence="2">Belongs to the papillomaviridae E8^E2C protein family.</text>
</comment>
<dbReference type="GO" id="GO:0003677">
    <property type="term" value="F:DNA binding"/>
    <property type="evidence" value="ECO:0007669"/>
    <property type="project" value="UniProtKB-UniRule"/>
</dbReference>
<feature type="compositionally biased region" description="Basic and acidic residues" evidence="13">
    <location>
        <begin position="215"/>
        <end position="226"/>
    </location>
</feature>
<dbReference type="HAMAP" id="MF_04001">
    <property type="entry name" value="PPV_E2"/>
    <property type="match status" value="1"/>
</dbReference>
<evidence type="ECO:0000313" key="16">
    <source>
        <dbReference type="EMBL" id="ABU86870.1"/>
    </source>
</evidence>
<dbReference type="SUPFAM" id="SSF54957">
    <property type="entry name" value="Viral DNA-binding domain"/>
    <property type="match status" value="1"/>
</dbReference>
<evidence type="ECO:0000256" key="7">
    <source>
        <dbReference type="ARBA" id="ARBA00022705"/>
    </source>
</evidence>
<dbReference type="InterPro" id="IPR001866">
    <property type="entry name" value="PPV_E2_N"/>
</dbReference>
<dbReference type="SUPFAM" id="SSF51332">
    <property type="entry name" value="E2 regulatory, transactivation domain"/>
    <property type="match status" value="1"/>
</dbReference>
<proteinExistence type="inferred from homology"/>
<protein>
    <recommendedName>
        <fullName evidence="12">Regulatory protein E2</fullName>
    </recommendedName>
</protein>
<dbReference type="SMR" id="A9XNH5"/>
<comment type="subunit">
    <text evidence="12">Binds DNA as homodimer. Interacts with protein E1; this interaction greatly increases E1 DNA-binding activity. Interacts with protein L1; this interaction enhances E2-dependent replication and transcription activation. Interacts with protein L2; this interaction inhibits E2 transcriptional activity but not DNA replication function E2. Interacts with protein E7; this interaction inhibits E7 oncogenic activity. Interacts with host TAF1; this interaction modulates E2-dependent transcriptional regulation. Interacts with host BRD4; this interaction mediates E2 transcriptional activation function. Additionally, the interaction with host BRD4 on mitotic chromosomes mediates tethering of the viral genome. Interacts with host TOPBP1; this interaction is required for optimal viral DNA replication.</text>
</comment>
<accession>A9XNH5</accession>
<feature type="compositionally biased region" description="Gly residues" evidence="13">
    <location>
        <begin position="277"/>
        <end position="288"/>
    </location>
</feature>
<comment type="subcellular location">
    <subcellularLocation>
        <location evidence="1 12">Host nucleus</location>
    </subcellularLocation>
</comment>
<dbReference type="GO" id="GO:0042025">
    <property type="term" value="C:host cell nucleus"/>
    <property type="evidence" value="ECO:0007669"/>
    <property type="project" value="UniProtKB-SubCell"/>
</dbReference>
<dbReference type="RefSeq" id="YP_001648803.1">
    <property type="nucleotide sequence ID" value="NC_010226.1"/>
</dbReference>
<reference evidence="16 17" key="1">
    <citation type="submission" date="2007-04" db="EMBL/GenBank/DDBJ databases">
        <authorList>
            <person name="Tobler K."/>
            <person name="Lange C."/>
            <person name="Ackermann M."/>
            <person name="Favrot C."/>
        </authorList>
    </citation>
    <scope>NUCLEOTIDE SEQUENCE [LARGE SCALE GENOMIC DNA]</scope>
    <source>
        <strain evidence="16">Pug2006</strain>
    </source>
</reference>
<dbReference type="InterPro" id="IPR012677">
    <property type="entry name" value="Nucleotide-bd_a/b_plait_sf"/>
</dbReference>
<keyword evidence="3 12" id="KW-0678">Repressor</keyword>
<feature type="region of interest" description="DNA-binding domain" evidence="12">
    <location>
        <begin position="406"/>
        <end position="487"/>
    </location>
</feature>
<evidence type="ECO:0000256" key="11">
    <source>
        <dbReference type="ARBA" id="ARBA00023163"/>
    </source>
</evidence>
<keyword evidence="8 12" id="KW-0805">Transcription regulation</keyword>
<dbReference type="Gene3D" id="3.30.70.330">
    <property type="match status" value="1"/>
</dbReference>
<name>A9XNH5_9PAPI</name>
<feature type="region of interest" description="Disordered" evidence="13">
    <location>
        <begin position="365"/>
        <end position="390"/>
    </location>
</feature>
<organism evidence="16 17">
    <name type="scientific">Canis familiaris papillomavirus 4</name>
    <dbReference type="NCBI Taxonomy" id="464980"/>
    <lineage>
        <taxon>Viruses</taxon>
        <taxon>Monodnaviria</taxon>
        <taxon>Shotokuvirae</taxon>
        <taxon>Cossaviricota</taxon>
        <taxon>Papovaviricetes</taxon>
        <taxon>Zurhausenvirales</taxon>
        <taxon>Papillomaviridae</taxon>
        <taxon>Firstpapillomavirinae</taxon>
        <taxon>Chipapillomavirus</taxon>
        <taxon>Chipapillomavirus 2</taxon>
    </lineage>
</organism>
<dbReference type="Gene3D" id="2.170.200.10">
    <property type="entry name" value="Papillomavirus E2 early protein domain"/>
    <property type="match status" value="1"/>
</dbReference>
<dbReference type="GO" id="GO:0006260">
    <property type="term" value="P:DNA replication"/>
    <property type="evidence" value="ECO:0007669"/>
    <property type="project" value="UniProtKB-KW"/>
</dbReference>